<comment type="caution">
    <text evidence="2">The sequence shown here is derived from an EMBL/GenBank/DDBJ whole genome shotgun (WGS) entry which is preliminary data.</text>
</comment>
<feature type="region of interest" description="Disordered" evidence="1">
    <location>
        <begin position="84"/>
        <end position="121"/>
    </location>
</feature>
<evidence type="ECO:0000256" key="1">
    <source>
        <dbReference type="SAM" id="MobiDB-lite"/>
    </source>
</evidence>
<protein>
    <submittedName>
        <fullName evidence="2">Uncharacterized protein</fullName>
    </submittedName>
</protein>
<evidence type="ECO:0000313" key="3">
    <source>
        <dbReference type="Proteomes" id="UP000781932"/>
    </source>
</evidence>
<dbReference type="AlphaFoldDB" id="A0A9P6LF38"/>
<dbReference type="GeneID" id="62168406"/>
<reference evidence="2" key="1">
    <citation type="submission" date="2020-03" db="EMBL/GenBank/DDBJ databases">
        <authorList>
            <person name="He L."/>
        </authorList>
    </citation>
    <scope>NUCLEOTIDE SEQUENCE</scope>
    <source>
        <strain evidence="2">CkLH20</strain>
    </source>
</reference>
<sequence>MQRTQTNPNLPIVSPSASTDNPQPAPDKRLVQMNIEKELASLTTTLCLVKIEDAFPSRPRASSNLEAVLRRLWMEGKLVRRDVRMRTRGKKDKATAAPGSRLRRRRRVADRDQRGVIPNVR</sequence>
<name>A0A9P6LF38_9PEZI</name>
<dbReference type="EMBL" id="JAATWM020000062">
    <property type="protein sequence ID" value="KAF9869912.1"/>
    <property type="molecule type" value="Genomic_DNA"/>
</dbReference>
<dbReference type="Proteomes" id="UP000781932">
    <property type="component" value="Unassembled WGS sequence"/>
</dbReference>
<keyword evidence="3" id="KW-1185">Reference proteome</keyword>
<proteinExistence type="predicted"/>
<feature type="region of interest" description="Disordered" evidence="1">
    <location>
        <begin position="1"/>
        <end position="27"/>
    </location>
</feature>
<organism evidence="2 3">
    <name type="scientific">Colletotrichum karsti</name>
    <dbReference type="NCBI Taxonomy" id="1095194"/>
    <lineage>
        <taxon>Eukaryota</taxon>
        <taxon>Fungi</taxon>
        <taxon>Dikarya</taxon>
        <taxon>Ascomycota</taxon>
        <taxon>Pezizomycotina</taxon>
        <taxon>Sordariomycetes</taxon>
        <taxon>Hypocreomycetidae</taxon>
        <taxon>Glomerellales</taxon>
        <taxon>Glomerellaceae</taxon>
        <taxon>Colletotrichum</taxon>
        <taxon>Colletotrichum boninense species complex</taxon>
    </lineage>
</organism>
<dbReference type="RefSeq" id="XP_038739373.1">
    <property type="nucleotide sequence ID" value="XM_038895332.1"/>
</dbReference>
<feature type="compositionally biased region" description="Polar residues" evidence="1">
    <location>
        <begin position="1"/>
        <end position="22"/>
    </location>
</feature>
<gene>
    <name evidence="2" type="ORF">CkaCkLH20_12619</name>
</gene>
<evidence type="ECO:0000313" key="2">
    <source>
        <dbReference type="EMBL" id="KAF9869912.1"/>
    </source>
</evidence>
<accession>A0A9P6LF38</accession>
<reference evidence="2" key="2">
    <citation type="submission" date="2020-11" db="EMBL/GenBank/DDBJ databases">
        <title>Whole genome sequencing of Colletotrichum sp.</title>
        <authorList>
            <person name="Li H."/>
        </authorList>
    </citation>
    <scope>NUCLEOTIDE SEQUENCE</scope>
    <source>
        <strain evidence="2">CkLH20</strain>
    </source>
</reference>